<dbReference type="EMBL" id="MH281628">
    <property type="protein sequence ID" value="AYR06135.1"/>
    <property type="molecule type" value="Genomic_DNA"/>
</dbReference>
<evidence type="ECO:0000256" key="1">
    <source>
        <dbReference type="ARBA" id="ARBA00004141"/>
    </source>
</evidence>
<reference evidence="8" key="1">
    <citation type="journal article" date="2018" name="Genome Biol. Evol.">
        <title>Mitochondrial and Plastid Genomes from Coralline Red Algae Provide Insights into the Incongruent Evolutionary Histories of Organelles.</title>
        <authorList>
            <person name="Lee J."/>
            <person name="Song H.J."/>
            <person name="In Park S."/>
            <person name="Lee Y.M."/>
            <person name="Jeong S.Y."/>
            <person name="Oh Cho T."/>
            <person name="Kim J.H."/>
            <person name="Choi H.G."/>
            <person name="Choi C.G."/>
            <person name="Nelson W.A."/>
            <person name="Fredericq S."/>
            <person name="Bhattacharya D."/>
            <person name="Su Yoon H."/>
        </authorList>
    </citation>
    <scope>NUCLEOTIDE SEQUENCE</scope>
</reference>
<proteinExistence type="inferred from homology"/>
<feature type="transmembrane region" description="Helical" evidence="7">
    <location>
        <begin position="165"/>
        <end position="188"/>
    </location>
</feature>
<evidence type="ECO:0000256" key="4">
    <source>
        <dbReference type="ARBA" id="ARBA00022692"/>
    </source>
</evidence>
<feature type="transmembrane region" description="Helical" evidence="7">
    <location>
        <begin position="43"/>
        <end position="67"/>
    </location>
</feature>
<feature type="transmembrane region" description="Helical" evidence="7">
    <location>
        <begin position="200"/>
        <end position="217"/>
    </location>
</feature>
<feature type="transmembrane region" description="Helical" evidence="7">
    <location>
        <begin position="139"/>
        <end position="159"/>
    </location>
</feature>
<keyword evidence="3" id="KW-0813">Transport</keyword>
<comment type="subcellular location">
    <subcellularLocation>
        <location evidence="1">Membrane</location>
        <topology evidence="1">Multi-pass membrane protein</topology>
    </subcellularLocation>
</comment>
<dbReference type="RefSeq" id="YP_009541926.1">
    <property type="nucleotide sequence ID" value="NC_039978.1"/>
</dbReference>
<feature type="transmembrane region" description="Helical" evidence="7">
    <location>
        <begin position="237"/>
        <end position="253"/>
    </location>
</feature>
<name>A0A3G3MH29_9FLOR</name>
<feature type="transmembrane region" description="Helical" evidence="7">
    <location>
        <begin position="15"/>
        <end position="31"/>
    </location>
</feature>
<dbReference type="PANTHER" id="PTHR30188">
    <property type="entry name" value="ABC TRANSPORTER PERMEASE PROTEIN-RELATED"/>
    <property type="match status" value="1"/>
</dbReference>
<dbReference type="GO" id="GO:0043190">
    <property type="term" value="C:ATP-binding cassette (ABC) transporter complex"/>
    <property type="evidence" value="ECO:0007669"/>
    <property type="project" value="InterPro"/>
</dbReference>
<keyword evidence="6 7" id="KW-0472">Membrane</keyword>
<dbReference type="InterPro" id="IPR003453">
    <property type="entry name" value="ABC_MlaE_roteobac"/>
</dbReference>
<dbReference type="AlphaFoldDB" id="A0A3G3MH29"/>
<dbReference type="NCBIfam" id="TIGR00056">
    <property type="entry name" value="MlaE family lipid ABC transporter permease subunit"/>
    <property type="match status" value="1"/>
</dbReference>
<evidence type="ECO:0000256" key="2">
    <source>
        <dbReference type="ARBA" id="ARBA00007556"/>
    </source>
</evidence>
<dbReference type="Pfam" id="PF02405">
    <property type="entry name" value="MlaE"/>
    <property type="match status" value="1"/>
</dbReference>
<evidence type="ECO:0000313" key="8">
    <source>
        <dbReference type="EMBL" id="AYR06135.1"/>
    </source>
</evidence>
<accession>A0A3G3MH29</accession>
<evidence type="ECO:0000256" key="5">
    <source>
        <dbReference type="ARBA" id="ARBA00022989"/>
    </source>
</evidence>
<dbReference type="InterPro" id="IPR030802">
    <property type="entry name" value="Permease_MalE"/>
</dbReference>
<geneLocation type="plastid" evidence="8"/>
<keyword evidence="8" id="KW-0934">Plastid</keyword>
<protein>
    <recommendedName>
        <fullName evidence="9">ABC transporter permease</fullName>
    </recommendedName>
</protein>
<comment type="similarity">
    <text evidence="2 7">Belongs to the MlaE permease family.</text>
</comment>
<dbReference type="PANTHER" id="PTHR30188:SF4">
    <property type="entry name" value="PROTEIN TRIGALACTOSYLDIACYLGLYCEROL 1, CHLOROPLASTIC"/>
    <property type="match status" value="1"/>
</dbReference>
<dbReference type="GeneID" id="38463701"/>
<gene>
    <name evidence="8" type="primary">ycf63</name>
</gene>
<evidence type="ECO:0000256" key="3">
    <source>
        <dbReference type="ARBA" id="ARBA00022448"/>
    </source>
</evidence>
<keyword evidence="5 7" id="KW-1133">Transmembrane helix</keyword>
<evidence type="ECO:0008006" key="9">
    <source>
        <dbReference type="Google" id="ProtNLM"/>
    </source>
</evidence>
<dbReference type="GO" id="GO:0005548">
    <property type="term" value="F:phospholipid transporter activity"/>
    <property type="evidence" value="ECO:0007669"/>
    <property type="project" value="TreeGrafter"/>
</dbReference>
<evidence type="ECO:0000256" key="6">
    <source>
        <dbReference type="ARBA" id="ARBA00023136"/>
    </source>
</evidence>
<organism evidence="8">
    <name type="scientific">Neogoniolithon spectabile</name>
    <dbReference type="NCBI Taxonomy" id="231755"/>
    <lineage>
        <taxon>Eukaryota</taxon>
        <taxon>Rhodophyta</taxon>
        <taxon>Florideophyceae</taxon>
        <taxon>Corallinophycidae</taxon>
        <taxon>Corallinales</taxon>
        <taxon>Spongitidaceae</taxon>
        <taxon>Neogoniolithoideae</taxon>
        <taxon>Neogoniolithon</taxon>
    </lineage>
</organism>
<evidence type="ECO:0000256" key="7">
    <source>
        <dbReference type="RuleBase" id="RU362044"/>
    </source>
</evidence>
<keyword evidence="4 7" id="KW-0812">Transmembrane</keyword>
<sequence>MLLLKTHLNRWLQRMYYFVYIAYLVVSRFRLNRINLEELREQIKIVGVESLGISLITSFFIGMVFTLQLIKEFLYLDASSLIGAVLSLAFIRELAPVLTSVILAGKIGSSFTAELATMQVTDQIDALYLLRTDPVTYLVLPRIVACVLALPLLNVIFFLTSLASSLFLCNIFYSIHPEIFLRSILLTLSYKDIIKSTFKVIVFSFILSSISCSWGLYNKGGAKSVGESTTSSVVTNLLMIFYNGFLLVFYTLLSGR</sequence>